<evidence type="ECO:0008006" key="5">
    <source>
        <dbReference type="Google" id="ProtNLM"/>
    </source>
</evidence>
<gene>
    <name evidence="3" type="ORF">HNR67_003486</name>
</gene>
<evidence type="ECO:0000313" key="3">
    <source>
        <dbReference type="EMBL" id="MBB4677368.1"/>
    </source>
</evidence>
<evidence type="ECO:0000256" key="1">
    <source>
        <dbReference type="SAM" id="MobiDB-lite"/>
    </source>
</evidence>
<reference evidence="3 4" key="1">
    <citation type="submission" date="2020-08" db="EMBL/GenBank/DDBJ databases">
        <title>Sequencing the genomes of 1000 actinobacteria strains.</title>
        <authorList>
            <person name="Klenk H.-P."/>
        </authorList>
    </citation>
    <scope>NUCLEOTIDE SEQUENCE [LARGE SCALE GENOMIC DNA]</scope>
    <source>
        <strain evidence="3 4">DSM 44230</strain>
    </source>
</reference>
<keyword evidence="2" id="KW-0732">Signal</keyword>
<feature type="signal peptide" evidence="2">
    <location>
        <begin position="1"/>
        <end position="35"/>
    </location>
</feature>
<protein>
    <recommendedName>
        <fullName evidence="5">Tat pathway signal sequence domain protein</fullName>
    </recommendedName>
</protein>
<organism evidence="3 4">
    <name type="scientific">Crossiella cryophila</name>
    <dbReference type="NCBI Taxonomy" id="43355"/>
    <lineage>
        <taxon>Bacteria</taxon>
        <taxon>Bacillati</taxon>
        <taxon>Actinomycetota</taxon>
        <taxon>Actinomycetes</taxon>
        <taxon>Pseudonocardiales</taxon>
        <taxon>Pseudonocardiaceae</taxon>
        <taxon>Crossiella</taxon>
    </lineage>
</organism>
<evidence type="ECO:0000256" key="2">
    <source>
        <dbReference type="SAM" id="SignalP"/>
    </source>
</evidence>
<feature type="region of interest" description="Disordered" evidence="1">
    <location>
        <begin position="96"/>
        <end position="116"/>
    </location>
</feature>
<sequence length="274" mass="31047">MSEEPNRIDRRKALKLGAFGALAAGGLATPLPALATPAYTSAVEPRPADWALRWNPSPAVDKLQAFEGLEDDRSGSHKGVKHIHALADHWRFDMHTRDRDGSDRQRNESKGMRSGGTLHKIQEGQTWRITYQTYIPSALTATTKFSHIFQMKVQDVGGPLITMTLRERNGPKIEMLTLRDDDSNTVHSPVPLTPLQNKWIDIEFEVKAVNSGGYVRWVIKDGGRVVQDYRTTAVDMWRNKNYLRPKWGIYRSIESAGLKDCYQLIRGYKGYILQ</sequence>
<keyword evidence="4" id="KW-1185">Reference proteome</keyword>
<dbReference type="PROSITE" id="PS51318">
    <property type="entry name" value="TAT"/>
    <property type="match status" value="1"/>
</dbReference>
<comment type="caution">
    <text evidence="3">The sequence shown here is derived from an EMBL/GenBank/DDBJ whole genome shotgun (WGS) entry which is preliminary data.</text>
</comment>
<evidence type="ECO:0000313" key="4">
    <source>
        <dbReference type="Proteomes" id="UP000533598"/>
    </source>
</evidence>
<dbReference type="EMBL" id="JACHMH010000001">
    <property type="protein sequence ID" value="MBB4677368.1"/>
    <property type="molecule type" value="Genomic_DNA"/>
</dbReference>
<feature type="compositionally biased region" description="Basic and acidic residues" evidence="1">
    <location>
        <begin position="96"/>
        <end position="111"/>
    </location>
</feature>
<feature type="chain" id="PRO_5030606984" description="Tat pathway signal sequence domain protein" evidence="2">
    <location>
        <begin position="36"/>
        <end position="274"/>
    </location>
</feature>
<name>A0A7W7CA58_9PSEU</name>
<dbReference type="Proteomes" id="UP000533598">
    <property type="component" value="Unassembled WGS sequence"/>
</dbReference>
<dbReference type="RefSeq" id="WP_185003329.1">
    <property type="nucleotide sequence ID" value="NZ_BAAAUI010000032.1"/>
</dbReference>
<dbReference type="InterPro" id="IPR006311">
    <property type="entry name" value="TAT_signal"/>
</dbReference>
<proteinExistence type="predicted"/>
<accession>A0A7W7CA58</accession>
<dbReference type="AlphaFoldDB" id="A0A7W7CA58"/>
<dbReference type="Gene3D" id="2.60.120.200">
    <property type="match status" value="1"/>
</dbReference>